<evidence type="ECO:0000313" key="1">
    <source>
        <dbReference type="EMBL" id="KAJ1208886.1"/>
    </source>
</evidence>
<comment type="caution">
    <text evidence="1">The sequence shown here is derived from an EMBL/GenBank/DDBJ whole genome shotgun (WGS) entry which is preliminary data.</text>
</comment>
<dbReference type="AlphaFoldDB" id="A0AAV7W7X1"/>
<accession>A0AAV7W7X1</accession>
<reference evidence="1" key="1">
    <citation type="journal article" date="2022" name="bioRxiv">
        <title>Sequencing and chromosome-scale assembly of the giantPleurodeles waltlgenome.</title>
        <authorList>
            <person name="Brown T."/>
            <person name="Elewa A."/>
            <person name="Iarovenko S."/>
            <person name="Subramanian E."/>
            <person name="Araus A.J."/>
            <person name="Petzold A."/>
            <person name="Susuki M."/>
            <person name="Suzuki K.-i.T."/>
            <person name="Hayashi T."/>
            <person name="Toyoda A."/>
            <person name="Oliveira C."/>
            <person name="Osipova E."/>
            <person name="Leigh N.D."/>
            <person name="Simon A."/>
            <person name="Yun M.H."/>
        </authorList>
    </citation>
    <scope>NUCLEOTIDE SEQUENCE</scope>
    <source>
        <strain evidence="1">20211129_DDA</strain>
        <tissue evidence="1">Liver</tissue>
    </source>
</reference>
<organism evidence="1 2">
    <name type="scientific">Pleurodeles waltl</name>
    <name type="common">Iberian ribbed newt</name>
    <dbReference type="NCBI Taxonomy" id="8319"/>
    <lineage>
        <taxon>Eukaryota</taxon>
        <taxon>Metazoa</taxon>
        <taxon>Chordata</taxon>
        <taxon>Craniata</taxon>
        <taxon>Vertebrata</taxon>
        <taxon>Euteleostomi</taxon>
        <taxon>Amphibia</taxon>
        <taxon>Batrachia</taxon>
        <taxon>Caudata</taxon>
        <taxon>Salamandroidea</taxon>
        <taxon>Salamandridae</taxon>
        <taxon>Pleurodelinae</taxon>
        <taxon>Pleurodeles</taxon>
    </lineage>
</organism>
<dbReference type="Proteomes" id="UP001066276">
    <property type="component" value="Chromosome 1_2"/>
</dbReference>
<name>A0AAV7W7X1_PLEWA</name>
<evidence type="ECO:0008006" key="3">
    <source>
        <dbReference type="Google" id="ProtNLM"/>
    </source>
</evidence>
<protein>
    <recommendedName>
        <fullName evidence="3">Secreted protein</fullName>
    </recommendedName>
</protein>
<dbReference type="EMBL" id="JANPWB010000002">
    <property type="protein sequence ID" value="KAJ1208886.1"/>
    <property type="molecule type" value="Genomic_DNA"/>
</dbReference>
<proteinExistence type="predicted"/>
<keyword evidence="2" id="KW-1185">Reference proteome</keyword>
<gene>
    <name evidence="1" type="ORF">NDU88_004269</name>
</gene>
<evidence type="ECO:0000313" key="2">
    <source>
        <dbReference type="Proteomes" id="UP001066276"/>
    </source>
</evidence>
<sequence>MDPPLLIAVLAGAYRHLPSSFTNSVSATSSCRGCQGIAGAAACRYHRASCHGCPGCWGSHSRVLALSPRATRQRRVLRLRALVPVTIQLCVHVYCWKLQKHLGPLLLLGLR</sequence>